<dbReference type="InterPro" id="IPR040399">
    <property type="entry name" value="TMEM35A/B"/>
</dbReference>
<protein>
    <submittedName>
        <fullName evidence="8">Transmembrane protein 35B isoform X1</fullName>
    </submittedName>
</protein>
<feature type="signal peptide" evidence="6">
    <location>
        <begin position="1"/>
        <end position="21"/>
    </location>
</feature>
<dbReference type="PANTHER" id="PTHR13163">
    <property type="entry name" value="SPINAL CORD EXPRESSION PROTEIN 4"/>
    <property type="match status" value="1"/>
</dbReference>
<evidence type="ECO:0000256" key="5">
    <source>
        <dbReference type="ARBA" id="ARBA00023136"/>
    </source>
</evidence>
<keyword evidence="7" id="KW-1185">Reference proteome</keyword>
<comment type="subcellular location">
    <subcellularLocation>
        <location evidence="1">Membrane</location>
        <topology evidence="1">Multi-pass membrane protein</topology>
    </subcellularLocation>
</comment>
<keyword evidence="4" id="KW-1133">Transmembrane helix</keyword>
<feature type="chain" id="PRO_5046254794" evidence="6">
    <location>
        <begin position="22"/>
        <end position="142"/>
    </location>
</feature>
<dbReference type="GeneID" id="140700715"/>
<gene>
    <name evidence="8" type="primary">TMEM35B</name>
</gene>
<sequence length="142" mass="15155">MALPLAAVRVLLGGFFALTGAAKLSPQISAPVSEQMKALFEQFAEVFPLKVFGYQPDPISYQAAVGWLELLAGLLLVLGPPILQEISNLLLTLLMLGTADVRRQLLLQRPGAIFTLASLKESLITCIPAIVCLGLLLLLGNC</sequence>
<keyword evidence="5" id="KW-0472">Membrane</keyword>
<evidence type="ECO:0000256" key="2">
    <source>
        <dbReference type="ARBA" id="ARBA00006679"/>
    </source>
</evidence>
<accession>A0ABM5ECP4</accession>
<organism evidence="7 8">
    <name type="scientific">Vicugna pacos</name>
    <name type="common">Alpaca</name>
    <name type="synonym">Lama pacos</name>
    <dbReference type="NCBI Taxonomy" id="30538"/>
    <lineage>
        <taxon>Eukaryota</taxon>
        <taxon>Metazoa</taxon>
        <taxon>Chordata</taxon>
        <taxon>Craniata</taxon>
        <taxon>Vertebrata</taxon>
        <taxon>Euteleostomi</taxon>
        <taxon>Mammalia</taxon>
        <taxon>Eutheria</taxon>
        <taxon>Laurasiatheria</taxon>
        <taxon>Artiodactyla</taxon>
        <taxon>Tylopoda</taxon>
        <taxon>Camelidae</taxon>
        <taxon>Vicugna</taxon>
    </lineage>
</organism>
<dbReference type="InterPro" id="IPR032808">
    <property type="entry name" value="DoxX"/>
</dbReference>
<keyword evidence="6" id="KW-0732">Signal</keyword>
<evidence type="ECO:0000256" key="6">
    <source>
        <dbReference type="SAM" id="SignalP"/>
    </source>
</evidence>
<reference evidence="8" key="1">
    <citation type="submission" date="2025-08" db="UniProtKB">
        <authorList>
            <consortium name="RefSeq"/>
        </authorList>
    </citation>
    <scope>IDENTIFICATION</scope>
</reference>
<proteinExistence type="inferred from homology"/>
<keyword evidence="3 8" id="KW-0812">Transmembrane</keyword>
<comment type="similarity">
    <text evidence="2">Belongs to the DoxX family.</text>
</comment>
<dbReference type="PANTHER" id="PTHR13163:SF2">
    <property type="entry name" value="TRANSMEMBRANE PROTEIN 35B"/>
    <property type="match status" value="1"/>
</dbReference>
<dbReference type="RefSeq" id="XP_072830924.1">
    <property type="nucleotide sequence ID" value="XM_072974823.1"/>
</dbReference>
<evidence type="ECO:0000256" key="4">
    <source>
        <dbReference type="ARBA" id="ARBA00022989"/>
    </source>
</evidence>
<evidence type="ECO:0000256" key="3">
    <source>
        <dbReference type="ARBA" id="ARBA00022692"/>
    </source>
</evidence>
<dbReference type="Proteomes" id="UP001652581">
    <property type="component" value="Chromosome 13"/>
</dbReference>
<evidence type="ECO:0000313" key="8">
    <source>
        <dbReference type="RefSeq" id="XP_072830924.1"/>
    </source>
</evidence>
<dbReference type="Pfam" id="PF07681">
    <property type="entry name" value="DoxX"/>
    <property type="match status" value="1"/>
</dbReference>
<evidence type="ECO:0000313" key="7">
    <source>
        <dbReference type="Proteomes" id="UP001652581"/>
    </source>
</evidence>
<name>A0ABM5ECP4_VICPA</name>
<evidence type="ECO:0000256" key="1">
    <source>
        <dbReference type="ARBA" id="ARBA00004141"/>
    </source>
</evidence>